<keyword evidence="3" id="KW-1185">Reference proteome</keyword>
<accession>A0A8S1GSW6</accession>
<evidence type="ECO:0000313" key="3">
    <source>
        <dbReference type="Proteomes" id="UP000835052"/>
    </source>
</evidence>
<protein>
    <submittedName>
        <fullName evidence="2">Uncharacterized protein</fullName>
    </submittedName>
</protein>
<dbReference type="Proteomes" id="UP000835052">
    <property type="component" value="Unassembled WGS sequence"/>
</dbReference>
<name>A0A8S1GSW6_9PELO</name>
<feature type="region of interest" description="Disordered" evidence="1">
    <location>
        <begin position="1"/>
        <end position="42"/>
    </location>
</feature>
<comment type="caution">
    <text evidence="2">The sequence shown here is derived from an EMBL/GenBank/DDBJ whole genome shotgun (WGS) entry which is preliminary data.</text>
</comment>
<organism evidence="2 3">
    <name type="scientific">Caenorhabditis auriculariae</name>
    <dbReference type="NCBI Taxonomy" id="2777116"/>
    <lineage>
        <taxon>Eukaryota</taxon>
        <taxon>Metazoa</taxon>
        <taxon>Ecdysozoa</taxon>
        <taxon>Nematoda</taxon>
        <taxon>Chromadorea</taxon>
        <taxon>Rhabditida</taxon>
        <taxon>Rhabditina</taxon>
        <taxon>Rhabditomorpha</taxon>
        <taxon>Rhabditoidea</taxon>
        <taxon>Rhabditidae</taxon>
        <taxon>Peloderinae</taxon>
        <taxon>Caenorhabditis</taxon>
    </lineage>
</organism>
<proteinExistence type="predicted"/>
<dbReference type="AlphaFoldDB" id="A0A8S1GSW6"/>
<evidence type="ECO:0000313" key="2">
    <source>
        <dbReference type="EMBL" id="CAD6186004.1"/>
    </source>
</evidence>
<gene>
    <name evidence="2" type="ORF">CAUJ_LOCUS1923</name>
</gene>
<evidence type="ECO:0000256" key="1">
    <source>
        <dbReference type="SAM" id="MobiDB-lite"/>
    </source>
</evidence>
<dbReference type="EMBL" id="CAJGYM010000003">
    <property type="protein sequence ID" value="CAD6186004.1"/>
    <property type="molecule type" value="Genomic_DNA"/>
</dbReference>
<sequence>MITASADSQEHEERTGNSSTAPWKNDGFWSSPRRGGGDRKSSIDPWALIADEILMNLFEENDDYSFKLYRRNRPQIFLPNICSLPQTKTRLPNVDGEK</sequence>
<reference evidence="2" key="1">
    <citation type="submission" date="2020-10" db="EMBL/GenBank/DDBJ databases">
        <authorList>
            <person name="Kikuchi T."/>
        </authorList>
    </citation>
    <scope>NUCLEOTIDE SEQUENCE</scope>
    <source>
        <strain evidence="2">NKZ352</strain>
    </source>
</reference>